<dbReference type="PANTHER" id="PTHR43433">
    <property type="entry name" value="HYDROLASE, ALPHA/BETA FOLD FAMILY PROTEIN"/>
    <property type="match status" value="1"/>
</dbReference>
<dbReference type="InterPro" id="IPR050471">
    <property type="entry name" value="AB_hydrolase"/>
</dbReference>
<reference evidence="2 3" key="1">
    <citation type="submission" date="2023-07" db="EMBL/GenBank/DDBJ databases">
        <title>Genomic Encyclopedia of Type Strains, Phase IV (KMG-IV): sequencing the most valuable type-strain genomes for metagenomic binning, comparative biology and taxonomic classification.</title>
        <authorList>
            <person name="Goeker M."/>
        </authorList>
    </citation>
    <scope>NUCLEOTIDE SEQUENCE [LARGE SCALE GENOMIC DNA]</scope>
    <source>
        <strain evidence="2 3">DSM 18695</strain>
    </source>
</reference>
<name>A0ABU0ITR1_9CAUL</name>
<dbReference type="RefSeq" id="WP_307349629.1">
    <property type="nucleotide sequence ID" value="NZ_JAUSVS010000004.1"/>
</dbReference>
<dbReference type="PANTHER" id="PTHR43433:SF5">
    <property type="entry name" value="AB HYDROLASE-1 DOMAIN-CONTAINING PROTEIN"/>
    <property type="match status" value="1"/>
</dbReference>
<protein>
    <submittedName>
        <fullName evidence="2">Pimeloyl-ACP methyl ester carboxylesterase</fullName>
    </submittedName>
</protein>
<dbReference type="Gene3D" id="3.40.50.1820">
    <property type="entry name" value="alpha/beta hydrolase"/>
    <property type="match status" value="1"/>
</dbReference>
<dbReference type="InterPro" id="IPR029058">
    <property type="entry name" value="AB_hydrolase_fold"/>
</dbReference>
<evidence type="ECO:0000313" key="2">
    <source>
        <dbReference type="EMBL" id="MDQ0464746.1"/>
    </source>
</evidence>
<dbReference type="PRINTS" id="PR00111">
    <property type="entry name" value="ABHYDROLASE"/>
</dbReference>
<dbReference type="Proteomes" id="UP001228905">
    <property type="component" value="Unassembled WGS sequence"/>
</dbReference>
<organism evidence="2 3">
    <name type="scientific">Caulobacter ginsengisoli</name>
    <dbReference type="NCBI Taxonomy" id="400775"/>
    <lineage>
        <taxon>Bacteria</taxon>
        <taxon>Pseudomonadati</taxon>
        <taxon>Pseudomonadota</taxon>
        <taxon>Alphaproteobacteria</taxon>
        <taxon>Caulobacterales</taxon>
        <taxon>Caulobacteraceae</taxon>
        <taxon>Caulobacter</taxon>
    </lineage>
</organism>
<accession>A0ABU0ITR1</accession>
<dbReference type="EMBL" id="JAUSVS010000004">
    <property type="protein sequence ID" value="MDQ0464746.1"/>
    <property type="molecule type" value="Genomic_DNA"/>
</dbReference>
<comment type="caution">
    <text evidence="2">The sequence shown here is derived from an EMBL/GenBank/DDBJ whole genome shotgun (WGS) entry which is preliminary data.</text>
</comment>
<keyword evidence="3" id="KW-1185">Reference proteome</keyword>
<feature type="domain" description="AB hydrolase-1" evidence="1">
    <location>
        <begin position="25"/>
        <end position="150"/>
    </location>
</feature>
<evidence type="ECO:0000259" key="1">
    <source>
        <dbReference type="Pfam" id="PF00561"/>
    </source>
</evidence>
<dbReference type="InterPro" id="IPR000073">
    <property type="entry name" value="AB_hydrolase_1"/>
</dbReference>
<sequence length="257" mass="27749">MAEFISDGVPIVFDDLGPRDGRPALLVHGFSSNRNEAWKRTGWYAAFERRGQRVIALDLRGHGESGKPHEAEAYGRAKMVGDVLGLMDHLDLGRVDLIGYSMGAHLSLGLALSHQDRLNHLILGGVGGRMFEPREEGPSMAEAMRADDPESIGDPMLRSFRHFADEQGEDRLALAACTEAVRSVPDRDDLFAISVPTLVAAGARDELAGDPHGLADAIRGAKAITLAGCDHFNAIPHALLKAAVFDFLDGYLDEPFG</sequence>
<evidence type="ECO:0000313" key="3">
    <source>
        <dbReference type="Proteomes" id="UP001228905"/>
    </source>
</evidence>
<proteinExistence type="predicted"/>
<gene>
    <name evidence="2" type="ORF">QO010_002530</name>
</gene>
<dbReference type="Pfam" id="PF00561">
    <property type="entry name" value="Abhydrolase_1"/>
    <property type="match status" value="1"/>
</dbReference>
<dbReference type="SUPFAM" id="SSF53474">
    <property type="entry name" value="alpha/beta-Hydrolases"/>
    <property type="match status" value="1"/>
</dbReference>